<keyword evidence="2" id="KW-1185">Reference proteome</keyword>
<evidence type="ECO:0000313" key="2">
    <source>
        <dbReference type="Proteomes" id="UP001178507"/>
    </source>
</evidence>
<comment type="caution">
    <text evidence="1">The sequence shown here is derived from an EMBL/GenBank/DDBJ whole genome shotgun (WGS) entry which is preliminary data.</text>
</comment>
<reference evidence="1" key="1">
    <citation type="submission" date="2023-08" db="EMBL/GenBank/DDBJ databases">
        <authorList>
            <person name="Chen Y."/>
            <person name="Shah S."/>
            <person name="Dougan E. K."/>
            <person name="Thang M."/>
            <person name="Chan C."/>
        </authorList>
    </citation>
    <scope>NUCLEOTIDE SEQUENCE</scope>
</reference>
<gene>
    <name evidence="1" type="ORF">EVOR1521_LOCUS29336</name>
</gene>
<accession>A0AA36NI45</accession>
<sequence>MWRISGLMAEMTTMESSLTNLREQLEAEPDDLEDPLAGALAASAKAGLGVSL</sequence>
<proteinExistence type="predicted"/>
<evidence type="ECO:0000313" key="1">
    <source>
        <dbReference type="EMBL" id="CAJ1407704.1"/>
    </source>
</evidence>
<name>A0AA36NI45_9DINO</name>
<dbReference type="Proteomes" id="UP001178507">
    <property type="component" value="Unassembled WGS sequence"/>
</dbReference>
<organism evidence="1 2">
    <name type="scientific">Effrenium voratum</name>
    <dbReference type="NCBI Taxonomy" id="2562239"/>
    <lineage>
        <taxon>Eukaryota</taxon>
        <taxon>Sar</taxon>
        <taxon>Alveolata</taxon>
        <taxon>Dinophyceae</taxon>
        <taxon>Suessiales</taxon>
        <taxon>Symbiodiniaceae</taxon>
        <taxon>Effrenium</taxon>
    </lineage>
</organism>
<protein>
    <submittedName>
        <fullName evidence="1">Uncharacterized protein</fullName>
    </submittedName>
</protein>
<dbReference type="AlphaFoldDB" id="A0AA36NI45"/>
<dbReference type="EMBL" id="CAUJNA010003686">
    <property type="protein sequence ID" value="CAJ1407704.1"/>
    <property type="molecule type" value="Genomic_DNA"/>
</dbReference>